<comment type="caution">
    <text evidence="3">The sequence shown here is derived from an EMBL/GenBank/DDBJ whole genome shotgun (WGS) entry which is preliminary data.</text>
</comment>
<dbReference type="GO" id="GO:0008270">
    <property type="term" value="F:zinc ion binding"/>
    <property type="evidence" value="ECO:0007669"/>
    <property type="project" value="UniProtKB-KW"/>
</dbReference>
<dbReference type="PANTHER" id="PTHR35385:SF2">
    <property type="entry name" value="PROTEIN B, PUTATIVE-RELATED"/>
    <property type="match status" value="1"/>
</dbReference>
<dbReference type="PANTHER" id="PTHR35385">
    <property type="entry name" value="PROTEIN B, PUTATIVE-RELATED-RELATED"/>
    <property type="match status" value="1"/>
</dbReference>
<sequence length="148" mass="17000">MEQYYIRRIRKFCNGRCNVARLFLNTIKRKIGYLAVENIKNIDNSVFIVPSEKTGELYEVNISLGCCTCENGRLGSFCKHQGAVYFFYGEKLPNMPPVTPESRHSMAILAFGENALPISFYDSLECNPSIEKTEDKNTFNNPYEYQNV</sequence>
<organism evidence="3 4">
    <name type="scientific">Aphis craccivora</name>
    <name type="common">Cowpea aphid</name>
    <dbReference type="NCBI Taxonomy" id="307492"/>
    <lineage>
        <taxon>Eukaryota</taxon>
        <taxon>Metazoa</taxon>
        <taxon>Ecdysozoa</taxon>
        <taxon>Arthropoda</taxon>
        <taxon>Hexapoda</taxon>
        <taxon>Insecta</taxon>
        <taxon>Pterygota</taxon>
        <taxon>Neoptera</taxon>
        <taxon>Paraneoptera</taxon>
        <taxon>Hemiptera</taxon>
        <taxon>Sternorrhyncha</taxon>
        <taxon>Aphidomorpha</taxon>
        <taxon>Aphidoidea</taxon>
        <taxon>Aphididae</taxon>
        <taxon>Aphidini</taxon>
        <taxon>Aphis</taxon>
        <taxon>Aphis</taxon>
    </lineage>
</organism>
<accession>A0A6G0VI30</accession>
<dbReference type="AlphaFoldDB" id="A0A6G0VI30"/>
<keyword evidence="1" id="KW-0862">Zinc</keyword>
<dbReference type="EMBL" id="VUJU01016902">
    <property type="protein sequence ID" value="KAF0686570.1"/>
    <property type="molecule type" value="Genomic_DNA"/>
</dbReference>
<protein>
    <submittedName>
        <fullName evidence="3">SWIM-type domain-containing protein</fullName>
    </submittedName>
</protein>
<dbReference type="Proteomes" id="UP000478052">
    <property type="component" value="Unassembled WGS sequence"/>
</dbReference>
<evidence type="ECO:0000259" key="2">
    <source>
        <dbReference type="PROSITE" id="PS50966"/>
    </source>
</evidence>
<name>A0A6G0VI30_APHCR</name>
<evidence type="ECO:0000256" key="1">
    <source>
        <dbReference type="PROSITE-ProRule" id="PRU00325"/>
    </source>
</evidence>
<keyword evidence="1" id="KW-0863">Zinc-finger</keyword>
<feature type="domain" description="SWIM-type" evidence="2">
    <location>
        <begin position="58"/>
        <end position="89"/>
    </location>
</feature>
<keyword evidence="4" id="KW-1185">Reference proteome</keyword>
<evidence type="ECO:0000313" key="3">
    <source>
        <dbReference type="EMBL" id="KAF0686570.1"/>
    </source>
</evidence>
<proteinExistence type="predicted"/>
<dbReference type="InterPro" id="IPR007527">
    <property type="entry name" value="Znf_SWIM"/>
</dbReference>
<dbReference type="PROSITE" id="PS50966">
    <property type="entry name" value="ZF_SWIM"/>
    <property type="match status" value="1"/>
</dbReference>
<dbReference type="OrthoDB" id="6582261at2759"/>
<evidence type="ECO:0000313" key="4">
    <source>
        <dbReference type="Proteomes" id="UP000478052"/>
    </source>
</evidence>
<gene>
    <name evidence="3" type="ORF">FWK35_00036556</name>
</gene>
<reference evidence="3 4" key="1">
    <citation type="submission" date="2019-08" db="EMBL/GenBank/DDBJ databases">
        <title>Whole genome of Aphis craccivora.</title>
        <authorList>
            <person name="Voronova N.V."/>
            <person name="Shulinski R.S."/>
            <person name="Bandarenka Y.V."/>
            <person name="Zhorov D.G."/>
            <person name="Warner D."/>
        </authorList>
    </citation>
    <scope>NUCLEOTIDE SEQUENCE [LARGE SCALE GENOMIC DNA]</scope>
    <source>
        <strain evidence="3">180601</strain>
        <tissue evidence="3">Whole Body</tissue>
    </source>
</reference>
<keyword evidence="1" id="KW-0479">Metal-binding</keyword>